<protein>
    <submittedName>
        <fullName evidence="2">Uncharacterized protein</fullName>
    </submittedName>
</protein>
<feature type="transmembrane region" description="Helical" evidence="1">
    <location>
        <begin position="12"/>
        <end position="31"/>
    </location>
</feature>
<evidence type="ECO:0000256" key="1">
    <source>
        <dbReference type="SAM" id="Phobius"/>
    </source>
</evidence>
<keyword evidence="1" id="KW-1133">Transmembrane helix</keyword>
<keyword evidence="1" id="KW-0472">Membrane</keyword>
<accession>A0A8S5LHF1</accession>
<evidence type="ECO:0000313" key="2">
    <source>
        <dbReference type="EMBL" id="DAD69370.1"/>
    </source>
</evidence>
<name>A0A8S5LHF1_9CAUD</name>
<keyword evidence="1" id="KW-0812">Transmembrane</keyword>
<proteinExistence type="predicted"/>
<organism evidence="2">
    <name type="scientific">Siphoviridae sp. ctxS04</name>
    <dbReference type="NCBI Taxonomy" id="2823610"/>
    <lineage>
        <taxon>Viruses</taxon>
        <taxon>Duplodnaviria</taxon>
        <taxon>Heunggongvirae</taxon>
        <taxon>Uroviricota</taxon>
        <taxon>Caudoviricetes</taxon>
    </lineage>
</organism>
<feature type="transmembrane region" description="Helical" evidence="1">
    <location>
        <begin position="37"/>
        <end position="56"/>
    </location>
</feature>
<reference evidence="2" key="1">
    <citation type="journal article" date="2021" name="Proc. Natl. Acad. Sci. U.S.A.">
        <title>A Catalog of Tens of Thousands of Viruses from Human Metagenomes Reveals Hidden Associations with Chronic Diseases.</title>
        <authorList>
            <person name="Tisza M.J."/>
            <person name="Buck C.B."/>
        </authorList>
    </citation>
    <scope>NUCLEOTIDE SEQUENCE</scope>
    <source>
        <strain evidence="2">CtxS04</strain>
    </source>
</reference>
<sequence>MKRLREAAAAYATELAMAAGAVLVCVGVGLYSAPAGLIAAGVFLLAGAVLSALGGGGDQ</sequence>
<dbReference type="EMBL" id="BK014719">
    <property type="protein sequence ID" value="DAD69370.1"/>
    <property type="molecule type" value="Genomic_DNA"/>
</dbReference>